<gene>
    <name evidence="1" type="ORF">E5358_11185</name>
</gene>
<dbReference type="Proteomes" id="UP000308886">
    <property type="component" value="Unassembled WGS sequence"/>
</dbReference>
<name>A0AC61QNH6_9BACT</name>
<accession>A0AC61QNH6</accession>
<sequence length="221" mass="24696">MMLQNSKIRKKALESLDGNWGNAALMVVIYLASSIVITTLGDALLPTKEVTSGDIPVTVAPYSPFLNLLLLPMGFALTVMFLDLVRGGKLLAGNLFKYYKKQNVWAVTILSGIYIILWMFLLIIPGIIKAYSYSMAPYIVKDNPEIGADAAIRESMKMMKGYKMKLFLLDLSFIGWAILALLTLGLGLILLEPYMYSARAVFYEELKAERGMVDNKYEEVI</sequence>
<proteinExistence type="predicted"/>
<evidence type="ECO:0000313" key="1">
    <source>
        <dbReference type="EMBL" id="TGX81173.1"/>
    </source>
</evidence>
<reference evidence="1" key="1">
    <citation type="submission" date="2019-04" db="EMBL/GenBank/DDBJ databases">
        <title>Microbes associate with the intestines of laboratory mice.</title>
        <authorList>
            <person name="Navarre W."/>
            <person name="Wong E."/>
            <person name="Huang K."/>
            <person name="Tropini C."/>
            <person name="Ng K."/>
            <person name="Yu B."/>
        </authorList>
    </citation>
    <scope>NUCLEOTIDE SEQUENCE</scope>
    <source>
        <strain evidence="1">NM73_A23</strain>
    </source>
</reference>
<evidence type="ECO:0000313" key="2">
    <source>
        <dbReference type="Proteomes" id="UP000308886"/>
    </source>
</evidence>
<dbReference type="EMBL" id="SRZC01000019">
    <property type="protein sequence ID" value="TGX81173.1"/>
    <property type="molecule type" value="Genomic_DNA"/>
</dbReference>
<organism evidence="1 2">
    <name type="scientific">Palleniella muris</name>
    <dbReference type="NCBI Taxonomy" id="3038145"/>
    <lineage>
        <taxon>Bacteria</taxon>
        <taxon>Pseudomonadati</taxon>
        <taxon>Bacteroidota</taxon>
        <taxon>Bacteroidia</taxon>
        <taxon>Bacteroidales</taxon>
        <taxon>Prevotellaceae</taxon>
        <taxon>Palleniella</taxon>
    </lineage>
</organism>
<protein>
    <submittedName>
        <fullName evidence="1">DUF975 family protein</fullName>
    </submittedName>
</protein>
<comment type="caution">
    <text evidence="1">The sequence shown here is derived from an EMBL/GenBank/DDBJ whole genome shotgun (WGS) entry which is preliminary data.</text>
</comment>
<keyword evidence="2" id="KW-1185">Reference proteome</keyword>